<dbReference type="Pfam" id="PF04768">
    <property type="entry name" value="NAT"/>
    <property type="match status" value="1"/>
</dbReference>
<dbReference type="Gene3D" id="3.40.50.720">
    <property type="entry name" value="NAD(P)-binding Rossmann-like Domain"/>
    <property type="match status" value="1"/>
</dbReference>
<dbReference type="GO" id="GO:0003991">
    <property type="term" value="F:acetylglutamate kinase activity"/>
    <property type="evidence" value="ECO:0007669"/>
    <property type="project" value="UniProtKB-EC"/>
</dbReference>
<dbReference type="HAMAP" id="MF_00150">
    <property type="entry name" value="ArgC_type1"/>
    <property type="match status" value="1"/>
</dbReference>
<comment type="pathway">
    <text evidence="3">Amino-acid biosynthesis; L-arginine biosynthesis; N(2)-acetyl-L-ornithine from L-glutamate: step 3/4.</text>
</comment>
<dbReference type="PANTHER" id="PTHR23342:SF0">
    <property type="entry name" value="N-ACETYLGLUTAMATE SYNTHASE, MITOCHONDRIAL"/>
    <property type="match status" value="1"/>
</dbReference>
<keyword evidence="12" id="KW-0067">ATP-binding</keyword>
<evidence type="ECO:0000256" key="17">
    <source>
        <dbReference type="ARBA" id="ARBA00023268"/>
    </source>
</evidence>
<feature type="region of interest" description="Disordered" evidence="20">
    <location>
        <begin position="664"/>
        <end position="684"/>
    </location>
</feature>
<keyword evidence="16" id="KW-0496">Mitochondrion</keyword>
<dbReference type="OrthoDB" id="438291at2759"/>
<feature type="domain" description="N-acetyltransferase" evidence="21">
    <location>
        <begin position="347"/>
        <end position="500"/>
    </location>
</feature>
<evidence type="ECO:0000256" key="5">
    <source>
        <dbReference type="ARBA" id="ARBA00007239"/>
    </source>
</evidence>
<dbReference type="PROSITE" id="PS01224">
    <property type="entry name" value="ARGC"/>
    <property type="match status" value="1"/>
</dbReference>
<keyword evidence="17" id="KW-0511">Multifunctional enzyme</keyword>
<dbReference type="SUPFAM" id="SSF51735">
    <property type="entry name" value="NAD(P)-binding Rossmann-fold domains"/>
    <property type="match status" value="1"/>
</dbReference>
<evidence type="ECO:0000256" key="15">
    <source>
        <dbReference type="ARBA" id="ARBA00023002"/>
    </source>
</evidence>
<evidence type="ECO:0000256" key="8">
    <source>
        <dbReference type="ARBA" id="ARBA00022605"/>
    </source>
</evidence>
<dbReference type="NCBIfam" id="TIGR01850">
    <property type="entry name" value="argC"/>
    <property type="match status" value="1"/>
</dbReference>
<name>A0A2C5YI25_9HYPO</name>
<evidence type="ECO:0000256" key="1">
    <source>
        <dbReference type="ARBA" id="ARBA00004173"/>
    </source>
</evidence>
<evidence type="ECO:0000256" key="7">
    <source>
        <dbReference type="ARBA" id="ARBA00022571"/>
    </source>
</evidence>
<dbReference type="AlphaFoldDB" id="A0A2C5YI25"/>
<evidence type="ECO:0000313" key="22">
    <source>
        <dbReference type="EMBL" id="PHH66634.1"/>
    </source>
</evidence>
<dbReference type="FunFam" id="3.40.1160.10:FF:000046">
    <property type="entry name" value="N-acetylglutamate kinase / N-acetylglutamate synthase"/>
    <property type="match status" value="1"/>
</dbReference>
<accession>A0A2C5YI25</accession>
<evidence type="ECO:0000256" key="18">
    <source>
        <dbReference type="ARBA" id="ARBA00048141"/>
    </source>
</evidence>
<keyword evidence="10" id="KW-0547">Nucleotide-binding</keyword>
<feature type="compositionally biased region" description="Pro residues" evidence="20">
    <location>
        <begin position="575"/>
        <end position="591"/>
    </location>
</feature>
<proteinExistence type="inferred from homology"/>
<evidence type="ECO:0000313" key="23">
    <source>
        <dbReference type="Proteomes" id="UP000226192"/>
    </source>
</evidence>
<comment type="subcellular location">
    <subcellularLocation>
        <location evidence="1">Mitochondrion</location>
    </subcellularLocation>
</comment>
<evidence type="ECO:0000256" key="10">
    <source>
        <dbReference type="ARBA" id="ARBA00022741"/>
    </source>
</evidence>
<evidence type="ECO:0000256" key="4">
    <source>
        <dbReference type="ARBA" id="ARBA00006830"/>
    </source>
</evidence>
<comment type="pathway">
    <text evidence="2">Amino-acid biosynthesis; L-arginine biosynthesis; N(2)-acetyl-L-ornithine from L-glutamate: step 2/4.</text>
</comment>
<dbReference type="Proteomes" id="UP000226192">
    <property type="component" value="Unassembled WGS sequence"/>
</dbReference>
<feature type="compositionally biased region" description="Low complexity" evidence="20">
    <location>
        <begin position="527"/>
        <end position="536"/>
    </location>
</feature>
<protein>
    <recommendedName>
        <fullName evidence="6">acetylglutamate kinase</fullName>
        <ecNumber evidence="6">2.7.2.8</ecNumber>
    </recommendedName>
</protein>
<dbReference type="InterPro" id="IPR023013">
    <property type="entry name" value="AGPR_AS"/>
</dbReference>
<dbReference type="InterPro" id="IPR000706">
    <property type="entry name" value="AGPR_type-1"/>
</dbReference>
<keyword evidence="13" id="KW-0521">NADP</keyword>
<dbReference type="GO" id="GO:0003942">
    <property type="term" value="F:N-acetyl-gamma-glutamyl-phosphate reductase activity"/>
    <property type="evidence" value="ECO:0007669"/>
    <property type="project" value="InterPro"/>
</dbReference>
<dbReference type="UniPathway" id="UPA00068">
    <property type="reaction ID" value="UER00107"/>
</dbReference>
<dbReference type="PROSITE" id="PS51731">
    <property type="entry name" value="GNAT_NAGS"/>
    <property type="match status" value="1"/>
</dbReference>
<feature type="compositionally biased region" description="Polar residues" evidence="20">
    <location>
        <begin position="604"/>
        <end position="627"/>
    </location>
</feature>
<dbReference type="InterPro" id="IPR058924">
    <property type="entry name" value="AGPR_dimerisation_dom"/>
</dbReference>
<evidence type="ECO:0000256" key="11">
    <source>
        <dbReference type="ARBA" id="ARBA00022777"/>
    </source>
</evidence>
<dbReference type="GO" id="GO:0005524">
    <property type="term" value="F:ATP binding"/>
    <property type="evidence" value="ECO:0007669"/>
    <property type="project" value="UniProtKB-KW"/>
</dbReference>
<dbReference type="InterPro" id="IPR006855">
    <property type="entry name" value="Vertebrate-like_GNAT_dom"/>
</dbReference>
<dbReference type="InterPro" id="IPR001048">
    <property type="entry name" value="Asp/Glu/Uridylate_kinase"/>
</dbReference>
<keyword evidence="11" id="KW-0418">Kinase</keyword>
<dbReference type="SUPFAM" id="SSF55347">
    <property type="entry name" value="Glyceraldehyde-3-phosphate dehydrogenase-like, C-terminal domain"/>
    <property type="match status" value="1"/>
</dbReference>
<dbReference type="EC" id="2.7.2.8" evidence="6"/>
<dbReference type="GO" id="GO:0051287">
    <property type="term" value="F:NAD binding"/>
    <property type="evidence" value="ECO:0007669"/>
    <property type="project" value="InterPro"/>
</dbReference>
<dbReference type="EMBL" id="NJET01000006">
    <property type="protein sequence ID" value="PHH66634.1"/>
    <property type="molecule type" value="Genomic_DNA"/>
</dbReference>
<dbReference type="STRING" id="1399860.A0A2C5YI25"/>
<evidence type="ECO:0000256" key="14">
    <source>
        <dbReference type="ARBA" id="ARBA00022946"/>
    </source>
</evidence>
<reference evidence="22 23" key="1">
    <citation type="submission" date="2017-06" db="EMBL/GenBank/DDBJ databases">
        <title>Ant-infecting Ophiocordyceps genomes reveal a high diversity of potential behavioral manipulation genes and a possible major role for enterotoxins.</title>
        <authorList>
            <person name="De Bekker C."/>
            <person name="Evans H.C."/>
            <person name="Brachmann A."/>
            <person name="Hughes D.P."/>
        </authorList>
    </citation>
    <scope>NUCLEOTIDE SEQUENCE [LARGE SCALE GENOMIC DNA]</scope>
    <source>
        <strain evidence="22 23">Map64</strain>
    </source>
</reference>
<gene>
    <name evidence="22" type="ORF">CDD81_6471</name>
</gene>
<organism evidence="22 23">
    <name type="scientific">Ophiocordyceps australis</name>
    <dbReference type="NCBI Taxonomy" id="1399860"/>
    <lineage>
        <taxon>Eukaryota</taxon>
        <taxon>Fungi</taxon>
        <taxon>Dikarya</taxon>
        <taxon>Ascomycota</taxon>
        <taxon>Pezizomycotina</taxon>
        <taxon>Sordariomycetes</taxon>
        <taxon>Hypocreomycetidae</taxon>
        <taxon>Hypocreales</taxon>
        <taxon>Ophiocordycipitaceae</taxon>
        <taxon>Ophiocordyceps</taxon>
    </lineage>
</organism>
<comment type="caution">
    <text evidence="22">The sequence shown here is derived from an EMBL/GenBank/DDBJ whole genome shotgun (WGS) entry which is preliminary data.</text>
</comment>
<comment type="catalytic activity">
    <reaction evidence="18">
        <text>N-acetyl-L-glutamate + ATP = N-acetyl-L-glutamyl 5-phosphate + ADP</text>
        <dbReference type="Rhea" id="RHEA:14629"/>
        <dbReference type="ChEBI" id="CHEBI:30616"/>
        <dbReference type="ChEBI" id="CHEBI:44337"/>
        <dbReference type="ChEBI" id="CHEBI:57936"/>
        <dbReference type="ChEBI" id="CHEBI:456216"/>
        <dbReference type="EC" id="2.7.2.8"/>
    </reaction>
</comment>
<dbReference type="InterPro" id="IPR041734">
    <property type="entry name" value="NAGK-fArgBP"/>
</dbReference>
<keyword evidence="23" id="KW-1185">Reference proteome</keyword>
<evidence type="ECO:0000256" key="9">
    <source>
        <dbReference type="ARBA" id="ARBA00022679"/>
    </source>
</evidence>
<dbReference type="CDD" id="cd24149">
    <property type="entry name" value="AGPR_N_ARG5_6_like"/>
    <property type="match status" value="1"/>
</dbReference>
<dbReference type="InterPro" id="IPR004662">
    <property type="entry name" value="AcgluKinase_fam"/>
</dbReference>
<keyword evidence="15" id="KW-0560">Oxidoreductase</keyword>
<evidence type="ECO:0000256" key="19">
    <source>
        <dbReference type="PROSITE-ProRule" id="PRU10010"/>
    </source>
</evidence>
<dbReference type="InterPro" id="IPR036291">
    <property type="entry name" value="NAD(P)-bd_dom_sf"/>
</dbReference>
<evidence type="ECO:0000256" key="2">
    <source>
        <dbReference type="ARBA" id="ARBA00004828"/>
    </source>
</evidence>
<dbReference type="Gene3D" id="3.40.1160.10">
    <property type="entry name" value="Acetylglutamate kinase-like"/>
    <property type="match status" value="1"/>
</dbReference>
<dbReference type="Gene3D" id="3.30.360.10">
    <property type="entry name" value="Dihydrodipicolinate Reductase, domain 2"/>
    <property type="match status" value="1"/>
</dbReference>
<evidence type="ECO:0000256" key="16">
    <source>
        <dbReference type="ARBA" id="ARBA00023128"/>
    </source>
</evidence>
<dbReference type="CDD" id="cd04252">
    <property type="entry name" value="AAK_NAGK-fArgBP"/>
    <property type="match status" value="1"/>
</dbReference>
<dbReference type="GO" id="GO:0006526">
    <property type="term" value="P:L-arginine biosynthetic process"/>
    <property type="evidence" value="ECO:0007669"/>
    <property type="project" value="UniProtKB-UniPathway"/>
</dbReference>
<evidence type="ECO:0000256" key="20">
    <source>
        <dbReference type="SAM" id="MobiDB-lite"/>
    </source>
</evidence>
<dbReference type="Gene3D" id="3.40.630.30">
    <property type="match status" value="1"/>
</dbReference>
<keyword evidence="14" id="KW-0809">Transit peptide</keyword>
<dbReference type="FunFam" id="3.30.360.10:FF:000019">
    <property type="entry name" value="Bifunctional acetylglutamate kinase/N-acetyl-gamma-glutamyl-phosphate reductase"/>
    <property type="match status" value="1"/>
</dbReference>
<dbReference type="InterPro" id="IPR036393">
    <property type="entry name" value="AceGlu_kinase-like_sf"/>
</dbReference>
<dbReference type="Pfam" id="PF01118">
    <property type="entry name" value="Semialdhyde_dh"/>
    <property type="match status" value="1"/>
</dbReference>
<dbReference type="GO" id="GO:0005759">
    <property type="term" value="C:mitochondrial matrix"/>
    <property type="evidence" value="ECO:0007669"/>
    <property type="project" value="TreeGrafter"/>
</dbReference>
<evidence type="ECO:0000256" key="12">
    <source>
        <dbReference type="ARBA" id="ARBA00022840"/>
    </source>
</evidence>
<evidence type="ECO:0000256" key="13">
    <source>
        <dbReference type="ARBA" id="ARBA00022857"/>
    </source>
</evidence>
<dbReference type="SUPFAM" id="SSF53633">
    <property type="entry name" value="Carbamate kinase-like"/>
    <property type="match status" value="1"/>
</dbReference>
<dbReference type="Pfam" id="PF00696">
    <property type="entry name" value="AA_kinase"/>
    <property type="match status" value="1"/>
</dbReference>
<dbReference type="CDD" id="cd23936">
    <property type="entry name" value="AGPR_C_ARG5_6_like"/>
    <property type="match status" value="1"/>
</dbReference>
<feature type="active site" evidence="19">
    <location>
        <position position="829"/>
    </location>
</feature>
<evidence type="ECO:0000256" key="3">
    <source>
        <dbReference type="ARBA" id="ARBA00004862"/>
    </source>
</evidence>
<keyword evidence="7" id="KW-0055">Arginine biosynthesis</keyword>
<evidence type="ECO:0000256" key="6">
    <source>
        <dbReference type="ARBA" id="ARBA00013065"/>
    </source>
</evidence>
<dbReference type="FunFam" id="3.40.630.30:FF:000029">
    <property type="entry name" value="Bifunctional acetylglutamate kinase/N-acetyl-gamma-glutamyl-phosphate reductase"/>
    <property type="match status" value="1"/>
</dbReference>
<dbReference type="Pfam" id="PF22698">
    <property type="entry name" value="Semialdhyde_dhC_1"/>
    <property type="match status" value="1"/>
</dbReference>
<sequence length="1014" mass="110813">MLSLAAQRVRPHRWLGRVGAAARAAARGSAAAPSHLRASAQPPRRLFSTSMMLSSPHDLRTREIVAQAVSSIGSKREGQQYLKLFTSVSSQKFAVIKVGGAVISDMLDELCRNLLFLYELGLFPVIIHGAGPQLNKELQAAGVEPRFDEGIRITDAKTLGVARKLFLAENLKLTDRLDELGVQTRSLHGVFTAEYLDKERWQYVGKITNVNREAIEKSINAGYMPILTSMAETEDGRLLNVNADVAAAELARTLEPLKVVYVSEKGGLHDDNGNKISHINLDEEYEHLDSKPWYRFGTRLKIKEIKELLDTLPRTSSVAVIKPSDLQKELFTDSGAGTLIRRGDKIQKVSSIDEFGDDEKLKAILVREREEQDAEAIVDQWIDFLRTKSLSAYFDEALQCLAIVLPPGEGRSMATMVTLCITKSGWLTNVAENVFAAIKKDYPTLAWTVSESDENLTWFFEKADGSLNHKGSVLFYYGCDFQADCLDPVYTEFSKHGRSMFGDTNLESRLHHQGPLDLSNATNASGSSNPSNVPNPCGAQKKSPDAAGSTGVKDGSKASNPKDAPKSPKSGSKPCPTPPKSPKSPNSPNPSNPVDGSNLPPPTSSNSAVLQQQSRGFSTTTPVQTSVWKPAGTPAAAPCRTMASTSVPSPVREPVQELAKILFSQQAQPEKTKNTNPNPPLGKKNACNSVVARVALVGARGYTGQALIELLNSHPYMDLRHVSSRELVGQNLKGYSRRKIIYESLGPEEVGRMEAKGEIDCWVMALPNGVCKPFIEEIDRASKGRGKERSVVVDLSADYRFDPAWTYGLPELTKRSAIFQAKRISNPGCYATAAQLSIAPMLKHVGGQPTVFGVSGYSGAGTKPSAKNDVNQLKDNIIPYKMTDHVHEHEISNHLGMEVAFIPHVASWFRGIHQTINIPLNKSMTLHDVRQIYKDRYAGEKLIRVVEEAPPLVRDIMDKHGVEIGGFTLHSSGKRLVLGASIDNLLKGAATQCLQNMNLAMGYAEYEGIPAMTG</sequence>
<evidence type="ECO:0000259" key="21">
    <source>
        <dbReference type="PROSITE" id="PS51731"/>
    </source>
</evidence>
<feature type="region of interest" description="Disordered" evidence="20">
    <location>
        <begin position="510"/>
        <end position="649"/>
    </location>
</feature>
<dbReference type="PANTHER" id="PTHR23342">
    <property type="entry name" value="N-ACETYLGLUTAMATE SYNTHASE"/>
    <property type="match status" value="1"/>
</dbReference>
<keyword evidence="9" id="KW-0808">Transferase</keyword>
<keyword evidence="8" id="KW-0028">Amino-acid biosynthesis</keyword>
<comment type="similarity">
    <text evidence="5">In the C-terminal section; belongs to the NAGSA dehydrogenase family.</text>
</comment>
<dbReference type="SMART" id="SM00859">
    <property type="entry name" value="Semialdhyde_dh"/>
    <property type="match status" value="1"/>
</dbReference>
<dbReference type="CDD" id="cd04263">
    <property type="entry name" value="DUF619-NAGK-FABP"/>
    <property type="match status" value="1"/>
</dbReference>
<dbReference type="InterPro" id="IPR000534">
    <property type="entry name" value="Semialdehyde_DH_NAD-bd"/>
</dbReference>
<comment type="similarity">
    <text evidence="4">In the N-terminal section; belongs to the acetylglutamate kinase family.</text>
</comment>
<dbReference type="NCBIfam" id="TIGR00761">
    <property type="entry name" value="argB"/>
    <property type="match status" value="1"/>
</dbReference>
<dbReference type="GO" id="GO:0070401">
    <property type="term" value="F:NADP+ binding"/>
    <property type="evidence" value="ECO:0007669"/>
    <property type="project" value="InterPro"/>
</dbReference>